<dbReference type="SUPFAM" id="SSF55729">
    <property type="entry name" value="Acyl-CoA N-acyltransferases (Nat)"/>
    <property type="match status" value="1"/>
</dbReference>
<dbReference type="Proteomes" id="UP000428328">
    <property type="component" value="Chromosome"/>
</dbReference>
<evidence type="ECO:0000313" key="2">
    <source>
        <dbReference type="EMBL" id="QGY41071.1"/>
    </source>
</evidence>
<protein>
    <submittedName>
        <fullName evidence="2">GNAT family N-acetyltransferase</fullName>
    </submittedName>
</protein>
<dbReference type="EMBL" id="CP046400">
    <property type="protein sequence ID" value="QGY41071.1"/>
    <property type="molecule type" value="Genomic_DNA"/>
</dbReference>
<evidence type="ECO:0000313" key="3">
    <source>
        <dbReference type="Proteomes" id="UP000428328"/>
    </source>
</evidence>
<gene>
    <name evidence="2" type="ORF">GM415_13355</name>
</gene>
<dbReference type="CDD" id="cd04301">
    <property type="entry name" value="NAT_SF"/>
    <property type="match status" value="1"/>
</dbReference>
<keyword evidence="2" id="KW-0808">Transferase</keyword>
<evidence type="ECO:0000259" key="1">
    <source>
        <dbReference type="PROSITE" id="PS51186"/>
    </source>
</evidence>
<sequence length="169" mass="18011">MHIRKETREDERTIERIQYAAFKDHPMHAPGAEPQEPLIVSMLRADGALEVSLLAEEEGTAVGHIALSSATVGEDAAGWFLLGPVGVLPAHQKQGIGSALIREAIRILKLSGAAGIVLVGDPGYYGRFGFASVDGLTWEGVPSQFVLALPLGEANPKGRIMAHAAFYTQ</sequence>
<accession>A0A6I6JFX0</accession>
<dbReference type="InterPro" id="IPR016181">
    <property type="entry name" value="Acyl_CoA_acyltransferase"/>
</dbReference>
<reference evidence="2 3" key="1">
    <citation type="submission" date="2019-11" db="EMBL/GenBank/DDBJ databases">
        <authorList>
            <person name="Zheng R.K."/>
            <person name="Sun C.M."/>
        </authorList>
    </citation>
    <scope>NUCLEOTIDE SEQUENCE [LARGE SCALE GENOMIC DNA]</scope>
    <source>
        <strain evidence="2 3">SRB007</strain>
    </source>
</reference>
<dbReference type="RefSeq" id="WP_158948983.1">
    <property type="nucleotide sequence ID" value="NZ_CP046400.1"/>
</dbReference>
<proteinExistence type="predicted"/>
<organism evidence="2 3">
    <name type="scientific">Pseudodesulfovibrio cashew</name>
    <dbReference type="NCBI Taxonomy" id="2678688"/>
    <lineage>
        <taxon>Bacteria</taxon>
        <taxon>Pseudomonadati</taxon>
        <taxon>Thermodesulfobacteriota</taxon>
        <taxon>Desulfovibrionia</taxon>
        <taxon>Desulfovibrionales</taxon>
        <taxon>Desulfovibrionaceae</taxon>
    </lineage>
</organism>
<dbReference type="Gene3D" id="3.40.630.30">
    <property type="match status" value="1"/>
</dbReference>
<dbReference type="Pfam" id="PF00583">
    <property type="entry name" value="Acetyltransf_1"/>
    <property type="match status" value="1"/>
</dbReference>
<dbReference type="PROSITE" id="PS51186">
    <property type="entry name" value="GNAT"/>
    <property type="match status" value="1"/>
</dbReference>
<name>A0A6I6JFX0_9BACT</name>
<feature type="domain" description="N-acetyltransferase" evidence="1">
    <location>
        <begin position="1"/>
        <end position="152"/>
    </location>
</feature>
<dbReference type="KEGG" id="psel:GM415_13355"/>
<dbReference type="InterPro" id="IPR000182">
    <property type="entry name" value="GNAT_dom"/>
</dbReference>
<keyword evidence="3" id="KW-1185">Reference proteome</keyword>
<dbReference type="GO" id="GO:0016747">
    <property type="term" value="F:acyltransferase activity, transferring groups other than amino-acyl groups"/>
    <property type="evidence" value="ECO:0007669"/>
    <property type="project" value="InterPro"/>
</dbReference>
<dbReference type="AlphaFoldDB" id="A0A6I6JFX0"/>